<dbReference type="Gene3D" id="3.10.350.10">
    <property type="entry name" value="LysM domain"/>
    <property type="match status" value="1"/>
</dbReference>
<dbReference type="SMART" id="SM01208">
    <property type="entry name" value="G5"/>
    <property type="match status" value="1"/>
</dbReference>
<comment type="caution">
    <text evidence="4">The sequence shown here is derived from an EMBL/GenBank/DDBJ whole genome shotgun (WGS) entry which is preliminary data.</text>
</comment>
<evidence type="ECO:0000259" key="3">
    <source>
        <dbReference type="PROSITE" id="PS51782"/>
    </source>
</evidence>
<dbReference type="Proteomes" id="UP000654993">
    <property type="component" value="Unassembled WGS sequence"/>
</dbReference>
<organism evidence="4 5">
    <name type="scientific">Insulibacter thermoxylanivorax</name>
    <dbReference type="NCBI Taxonomy" id="2749268"/>
    <lineage>
        <taxon>Bacteria</taxon>
        <taxon>Bacillati</taxon>
        <taxon>Bacillota</taxon>
        <taxon>Bacilli</taxon>
        <taxon>Bacillales</taxon>
        <taxon>Paenibacillaceae</taxon>
        <taxon>Insulibacter</taxon>
    </lineage>
</organism>
<dbReference type="InterPro" id="IPR016047">
    <property type="entry name" value="M23ase_b-sheet_dom"/>
</dbReference>
<dbReference type="InterPro" id="IPR018392">
    <property type="entry name" value="LysM"/>
</dbReference>
<dbReference type="EMBL" id="BMAQ01000013">
    <property type="protein sequence ID" value="GFR38209.1"/>
    <property type="molecule type" value="Genomic_DNA"/>
</dbReference>
<dbReference type="PANTHER" id="PTHR21666:SF270">
    <property type="entry name" value="MUREIN HYDROLASE ACTIVATOR ENVC"/>
    <property type="match status" value="1"/>
</dbReference>
<dbReference type="Gene3D" id="2.20.230.10">
    <property type="entry name" value="Resuscitation-promoting factor rpfb"/>
    <property type="match status" value="1"/>
</dbReference>
<evidence type="ECO:0000313" key="4">
    <source>
        <dbReference type="EMBL" id="GFR38209.1"/>
    </source>
</evidence>
<dbReference type="InterPro" id="IPR050570">
    <property type="entry name" value="Cell_wall_metabolism_enzyme"/>
</dbReference>
<dbReference type="AlphaFoldDB" id="A0A916VG05"/>
<dbReference type="Pfam" id="PF01551">
    <property type="entry name" value="Peptidase_M23"/>
    <property type="match status" value="1"/>
</dbReference>
<feature type="domain" description="LysM" evidence="3">
    <location>
        <begin position="236"/>
        <end position="280"/>
    </location>
</feature>
<dbReference type="SUPFAM" id="SSF51261">
    <property type="entry name" value="Duplicated hybrid motif"/>
    <property type="match status" value="1"/>
</dbReference>
<keyword evidence="1" id="KW-0732">Signal</keyword>
<dbReference type="PANTHER" id="PTHR21666">
    <property type="entry name" value="PEPTIDASE-RELATED"/>
    <property type="match status" value="1"/>
</dbReference>
<name>A0A916VG05_9BACL</name>
<keyword evidence="5" id="KW-1185">Reference proteome</keyword>
<dbReference type="InterPro" id="IPR011055">
    <property type="entry name" value="Dup_hybrid_motif"/>
</dbReference>
<sequence>MNNLWGKIRNHALTAKLNSAVTSVVSGLNRHKMPIIKGVAAAALIGGLTVAGHEYVKANTNEIYHVYFADEHIGTVSDPEVVEEYVIEKTREIVAANPHAHMVVNSDEISFQKEKKYKGETDDEAALTQLAGKLTATAIGVELIIDGKVYAIVKDQETVDQILAQVANKYIPETEQQRSGDVQILSVHNEEEEQAELMSIDFVEEVATKTVETDPEAIESIESVLERIETGGVKPTKYIVKEGDTILGIARKFGLTAQQIYDRNPWIVDDFLQIGDELDLTVLQPDLTVRTEEQVVEEVPIRYETEYIEDPNLRKGRTVVVTPGVDGLKKVTYLVTKINGEMIKEELMHEEVLQEPVKAVVKRGTLVVKGVGTGNFSWPVSNAKITSKYGPRWGRTHRGIDIVSKNRDIKAADSGKVIFAGTESSYGKVVKIDHGNGYVTVYAHLSSINVKKGEAVQKGDKIGVMGNTGNSTGVHLHFEIIKNGKHQNPLSYLN</sequence>
<dbReference type="PROSITE" id="PS51109">
    <property type="entry name" value="G5"/>
    <property type="match status" value="1"/>
</dbReference>
<dbReference type="InterPro" id="IPR036779">
    <property type="entry name" value="LysM_dom_sf"/>
</dbReference>
<dbReference type="CDD" id="cd00118">
    <property type="entry name" value="LysM"/>
    <property type="match status" value="1"/>
</dbReference>
<feature type="domain" description="G5" evidence="2">
    <location>
        <begin position="287"/>
        <end position="367"/>
    </location>
</feature>
<evidence type="ECO:0000313" key="5">
    <source>
        <dbReference type="Proteomes" id="UP000654993"/>
    </source>
</evidence>
<dbReference type="Gene3D" id="2.70.70.10">
    <property type="entry name" value="Glucose Permease (Domain IIA)"/>
    <property type="match status" value="1"/>
</dbReference>
<gene>
    <name evidence="4" type="ORF">PRECH8_15050</name>
</gene>
<evidence type="ECO:0000256" key="1">
    <source>
        <dbReference type="ARBA" id="ARBA00022729"/>
    </source>
</evidence>
<dbReference type="InterPro" id="IPR011098">
    <property type="entry name" value="G5_dom"/>
</dbReference>
<dbReference type="SMART" id="SM00257">
    <property type="entry name" value="LysM"/>
    <property type="match status" value="1"/>
</dbReference>
<evidence type="ECO:0000259" key="2">
    <source>
        <dbReference type="PROSITE" id="PS51109"/>
    </source>
</evidence>
<dbReference type="SUPFAM" id="SSF54106">
    <property type="entry name" value="LysM domain"/>
    <property type="match status" value="1"/>
</dbReference>
<dbReference type="Pfam" id="PF01476">
    <property type="entry name" value="LysM"/>
    <property type="match status" value="1"/>
</dbReference>
<accession>A0A916VG05</accession>
<dbReference type="PROSITE" id="PS51782">
    <property type="entry name" value="LYSM"/>
    <property type="match status" value="1"/>
</dbReference>
<dbReference type="CDD" id="cd12797">
    <property type="entry name" value="M23_peptidase"/>
    <property type="match status" value="1"/>
</dbReference>
<proteinExistence type="predicted"/>
<dbReference type="GO" id="GO:0004222">
    <property type="term" value="F:metalloendopeptidase activity"/>
    <property type="evidence" value="ECO:0007669"/>
    <property type="project" value="TreeGrafter"/>
</dbReference>
<dbReference type="Pfam" id="PF07501">
    <property type="entry name" value="G5"/>
    <property type="match status" value="1"/>
</dbReference>
<reference evidence="4" key="2">
    <citation type="journal article" date="2021" name="Data Brief">
        <title>Draft genome sequence data of the facultative, thermophilic, xylanolytic bacterium Paenibacillus sp. strain DA-C8.</title>
        <authorList>
            <person name="Chhe C."/>
            <person name="Uke A."/>
            <person name="Baramee S."/>
            <person name="Ungkulpasvich U."/>
            <person name="Tachaapaikoon C."/>
            <person name="Pason P."/>
            <person name="Waeonukul R."/>
            <person name="Ratanakhanokchai K."/>
            <person name="Kosugi A."/>
        </authorList>
    </citation>
    <scope>NUCLEOTIDE SEQUENCE</scope>
    <source>
        <strain evidence="4">DA-C8</strain>
    </source>
</reference>
<protein>
    <submittedName>
        <fullName evidence="4">Metalloendopeptidase</fullName>
    </submittedName>
</protein>
<reference evidence="4" key="1">
    <citation type="submission" date="2020-08" db="EMBL/GenBank/DDBJ databases">
        <authorList>
            <person name="Uke A."/>
            <person name="Chhe C."/>
            <person name="Baramee S."/>
            <person name="Kosugi A."/>
        </authorList>
    </citation>
    <scope>NUCLEOTIDE SEQUENCE</scope>
    <source>
        <strain evidence="4">DA-C8</strain>
    </source>
</reference>